<dbReference type="RefSeq" id="WP_165350687.1">
    <property type="nucleotide sequence ID" value="NZ_JBHMAF010000020.1"/>
</dbReference>
<evidence type="ECO:0000256" key="1">
    <source>
        <dbReference type="SAM" id="MobiDB-lite"/>
    </source>
</evidence>
<proteinExistence type="predicted"/>
<dbReference type="EMBL" id="JBHMAF010000020">
    <property type="protein sequence ID" value="MFB9758064.1"/>
    <property type="molecule type" value="Genomic_DNA"/>
</dbReference>
<evidence type="ECO:0000313" key="3">
    <source>
        <dbReference type="Proteomes" id="UP001589609"/>
    </source>
</evidence>
<feature type="compositionally biased region" description="Basic and acidic residues" evidence="1">
    <location>
        <begin position="14"/>
        <end position="24"/>
    </location>
</feature>
<reference evidence="2 3" key="1">
    <citation type="submission" date="2024-09" db="EMBL/GenBank/DDBJ databases">
        <authorList>
            <person name="Sun Q."/>
            <person name="Mori K."/>
        </authorList>
    </citation>
    <scope>NUCLEOTIDE SEQUENCE [LARGE SCALE GENOMIC DNA]</scope>
    <source>
        <strain evidence="2 3">JCM 11201</strain>
    </source>
</reference>
<name>A0ABV5WBV9_9BACI</name>
<gene>
    <name evidence="2" type="ORF">ACFFMS_05865</name>
</gene>
<accession>A0ABV5WBV9</accession>
<evidence type="ECO:0000313" key="2">
    <source>
        <dbReference type="EMBL" id="MFB9758064.1"/>
    </source>
</evidence>
<organism evidence="2 3">
    <name type="scientific">Ectobacillus funiculus</name>
    <dbReference type="NCBI Taxonomy" id="137993"/>
    <lineage>
        <taxon>Bacteria</taxon>
        <taxon>Bacillati</taxon>
        <taxon>Bacillota</taxon>
        <taxon>Bacilli</taxon>
        <taxon>Bacillales</taxon>
        <taxon>Bacillaceae</taxon>
        <taxon>Ectobacillus</taxon>
    </lineage>
</organism>
<keyword evidence="3" id="KW-1185">Reference proteome</keyword>
<protein>
    <submittedName>
        <fullName evidence="2">Uncharacterized protein</fullName>
    </submittedName>
</protein>
<feature type="compositionally biased region" description="Polar residues" evidence="1">
    <location>
        <begin position="25"/>
        <end position="42"/>
    </location>
</feature>
<dbReference type="Proteomes" id="UP001589609">
    <property type="component" value="Unassembled WGS sequence"/>
</dbReference>
<sequence length="50" mass="5707">MGNNQDPFVKKKQHADGEYDKKTVTIDNNGNYALNAPTNSEILRSDRNRK</sequence>
<feature type="region of interest" description="Disordered" evidence="1">
    <location>
        <begin position="1"/>
        <end position="50"/>
    </location>
</feature>
<comment type="caution">
    <text evidence="2">The sequence shown here is derived from an EMBL/GenBank/DDBJ whole genome shotgun (WGS) entry which is preliminary data.</text>
</comment>